<accession>A0AC58LE16</accession>
<organism evidence="1 2">
    <name type="scientific">Castor canadensis</name>
    <name type="common">American beaver</name>
    <dbReference type="NCBI Taxonomy" id="51338"/>
    <lineage>
        <taxon>Eukaryota</taxon>
        <taxon>Metazoa</taxon>
        <taxon>Chordata</taxon>
        <taxon>Craniata</taxon>
        <taxon>Vertebrata</taxon>
        <taxon>Euteleostomi</taxon>
        <taxon>Mammalia</taxon>
        <taxon>Eutheria</taxon>
        <taxon>Euarchontoglires</taxon>
        <taxon>Glires</taxon>
        <taxon>Rodentia</taxon>
        <taxon>Castorimorpha</taxon>
        <taxon>Castoridae</taxon>
        <taxon>Castor</taxon>
    </lineage>
</organism>
<keyword evidence="1" id="KW-1185">Reference proteome</keyword>
<reference evidence="2" key="1">
    <citation type="submission" date="2025-08" db="UniProtKB">
        <authorList>
            <consortium name="RefSeq"/>
        </authorList>
    </citation>
    <scope>IDENTIFICATION</scope>
</reference>
<protein>
    <submittedName>
        <fullName evidence="2">Uncharacterized protein</fullName>
    </submittedName>
</protein>
<evidence type="ECO:0000313" key="2">
    <source>
        <dbReference type="RefSeq" id="XP_073915402.1"/>
    </source>
</evidence>
<sequence>ESEAGWEEQVHEEEVREGQAEGGWEQVREKQVRGDRVQKEQVREVVQGAKEKEDQEEGKQVSGLFVDDDLWKAVDIDDDEDQDDLAQPRLRLVSVVSPSVSSLLACSQTSSQSSQTWSPTWSEPRSPSESPGSSTCSHKSTRAVGGTCHQPGAVVTGLGLGRAGTSFLMRDTGGPCVKANRAWAAWAGGGCKGVSCEPVLPKANDKRPSSVLQVLGSFLLPRSLLYKAWPSCHCLTVLADQVS</sequence>
<proteinExistence type="predicted"/>
<feature type="non-terminal residue" evidence="2">
    <location>
        <position position="1"/>
    </location>
</feature>
<dbReference type="Proteomes" id="UP001732720">
    <property type="component" value="Chromosome 17"/>
</dbReference>
<gene>
    <name evidence="2" type="primary">LOC141418517</name>
</gene>
<name>A0AC58LE16_CASCN</name>
<evidence type="ECO:0000313" key="1">
    <source>
        <dbReference type="Proteomes" id="UP001732720"/>
    </source>
</evidence>
<dbReference type="RefSeq" id="XP_073915402.1">
    <property type="nucleotide sequence ID" value="XM_074059301.1"/>
</dbReference>